<gene>
    <name evidence="1" type="ORF">K469DRAFT_787953</name>
</gene>
<protein>
    <submittedName>
        <fullName evidence="1">Uncharacterized protein</fullName>
    </submittedName>
</protein>
<evidence type="ECO:0000313" key="1">
    <source>
        <dbReference type="EMBL" id="KAF2182552.1"/>
    </source>
</evidence>
<keyword evidence="2" id="KW-1185">Reference proteome</keyword>
<organism evidence="1 2">
    <name type="scientific">Zopfia rhizophila CBS 207.26</name>
    <dbReference type="NCBI Taxonomy" id="1314779"/>
    <lineage>
        <taxon>Eukaryota</taxon>
        <taxon>Fungi</taxon>
        <taxon>Dikarya</taxon>
        <taxon>Ascomycota</taxon>
        <taxon>Pezizomycotina</taxon>
        <taxon>Dothideomycetes</taxon>
        <taxon>Dothideomycetes incertae sedis</taxon>
        <taxon>Zopfiaceae</taxon>
        <taxon>Zopfia</taxon>
    </lineage>
</organism>
<reference evidence="1" key="1">
    <citation type="journal article" date="2020" name="Stud. Mycol.">
        <title>101 Dothideomycetes genomes: a test case for predicting lifestyles and emergence of pathogens.</title>
        <authorList>
            <person name="Haridas S."/>
            <person name="Albert R."/>
            <person name="Binder M."/>
            <person name="Bloem J."/>
            <person name="Labutti K."/>
            <person name="Salamov A."/>
            <person name="Andreopoulos B."/>
            <person name="Baker S."/>
            <person name="Barry K."/>
            <person name="Bills G."/>
            <person name="Bluhm B."/>
            <person name="Cannon C."/>
            <person name="Castanera R."/>
            <person name="Culley D."/>
            <person name="Daum C."/>
            <person name="Ezra D."/>
            <person name="Gonzalez J."/>
            <person name="Henrissat B."/>
            <person name="Kuo A."/>
            <person name="Liang C."/>
            <person name="Lipzen A."/>
            <person name="Lutzoni F."/>
            <person name="Magnuson J."/>
            <person name="Mondo S."/>
            <person name="Nolan M."/>
            <person name="Ohm R."/>
            <person name="Pangilinan J."/>
            <person name="Park H.-J."/>
            <person name="Ramirez L."/>
            <person name="Alfaro M."/>
            <person name="Sun H."/>
            <person name="Tritt A."/>
            <person name="Yoshinaga Y."/>
            <person name="Zwiers L.-H."/>
            <person name="Turgeon B."/>
            <person name="Goodwin S."/>
            <person name="Spatafora J."/>
            <person name="Crous P."/>
            <person name="Grigoriev I."/>
        </authorList>
    </citation>
    <scope>NUCLEOTIDE SEQUENCE</scope>
    <source>
        <strain evidence="1">CBS 207.26</strain>
    </source>
</reference>
<dbReference type="Proteomes" id="UP000800200">
    <property type="component" value="Unassembled WGS sequence"/>
</dbReference>
<sequence length="197" mass="22483">MTTNEAGSPFSNFEDLQKWFCTKGSGIYPWNCRNIEDLEVVLKFDLAGHRTLNQVCVSVIDFIRATSHASGFYVSVRFPFVIEKGDYHAENAVPCSRSITRFLRSLARRSRSTTKSTNGFVPTKQRQKEVMYMDDRARRLSEGGIVTDRARKRSQTHIKTTADGIMMTTLGLNISTVVQPPIIWDTYVEFYTTHPSR</sequence>
<dbReference type="AlphaFoldDB" id="A0A6A6DW19"/>
<name>A0A6A6DW19_9PEZI</name>
<evidence type="ECO:0000313" key="2">
    <source>
        <dbReference type="Proteomes" id="UP000800200"/>
    </source>
</evidence>
<dbReference type="EMBL" id="ML994647">
    <property type="protein sequence ID" value="KAF2182552.1"/>
    <property type="molecule type" value="Genomic_DNA"/>
</dbReference>
<accession>A0A6A6DW19</accession>
<proteinExistence type="predicted"/>